<evidence type="ECO:0000256" key="6">
    <source>
        <dbReference type="ARBA" id="ARBA00023034"/>
    </source>
</evidence>
<evidence type="ECO:0000256" key="3">
    <source>
        <dbReference type="ARBA" id="ARBA00020977"/>
    </source>
</evidence>
<evidence type="ECO:0000256" key="8">
    <source>
        <dbReference type="ARBA" id="ARBA00031344"/>
    </source>
</evidence>
<protein>
    <recommendedName>
        <fullName evidence="3">Conserved oligomeric Golgi complex subunit 2</fullName>
    </recommendedName>
    <alternativeName>
        <fullName evidence="8">Component of oligomeric Golgi complex 2</fullName>
    </alternativeName>
</protein>
<dbReference type="Pfam" id="PF06148">
    <property type="entry name" value="COG2_N"/>
    <property type="match status" value="1"/>
</dbReference>
<keyword evidence="12" id="KW-1185">Reference proteome</keyword>
<comment type="similarity">
    <text evidence="2">Belongs to the COG2 family.</text>
</comment>
<evidence type="ECO:0000313" key="11">
    <source>
        <dbReference type="EMBL" id="KAG2185062.1"/>
    </source>
</evidence>
<evidence type="ECO:0000256" key="1">
    <source>
        <dbReference type="ARBA" id="ARBA00004395"/>
    </source>
</evidence>
<gene>
    <name evidence="11" type="ORF">INT43_000975</name>
</gene>
<feature type="domain" description="COG complex component COG2 C-terminal" evidence="10">
    <location>
        <begin position="421"/>
        <end position="576"/>
    </location>
</feature>
<dbReference type="Pfam" id="PF12022">
    <property type="entry name" value="COG2_C"/>
    <property type="match status" value="1"/>
</dbReference>
<evidence type="ECO:0000259" key="10">
    <source>
        <dbReference type="Pfam" id="PF12022"/>
    </source>
</evidence>
<accession>A0A8H7UKG7</accession>
<dbReference type="GO" id="GO:0007030">
    <property type="term" value="P:Golgi organization"/>
    <property type="evidence" value="ECO:0007669"/>
    <property type="project" value="InterPro"/>
</dbReference>
<dbReference type="InterPro" id="IPR009316">
    <property type="entry name" value="COG2"/>
</dbReference>
<dbReference type="GO" id="GO:0006891">
    <property type="term" value="P:intra-Golgi vesicle-mediated transport"/>
    <property type="evidence" value="ECO:0007669"/>
    <property type="project" value="TreeGrafter"/>
</dbReference>
<keyword evidence="6" id="KW-0333">Golgi apparatus</keyword>
<dbReference type="InterPro" id="IPR024602">
    <property type="entry name" value="COG_su2_N"/>
</dbReference>
<comment type="subcellular location">
    <subcellularLocation>
        <location evidence="1">Golgi apparatus membrane</location>
        <topology evidence="1">Peripheral membrane protein</topology>
    </subcellularLocation>
</comment>
<name>A0A8H7UKG7_MORIS</name>
<evidence type="ECO:0000256" key="7">
    <source>
        <dbReference type="ARBA" id="ARBA00023136"/>
    </source>
</evidence>
<sequence>MTALQAQDPKKKRFVFDFGDTDEDDDTLGSLEPFASNAIQRSAFTGATFDADAYLTNRRHLGLAGLKTELNGHLRQLKSQLVELINRDYADFVNLSTNLKGLDNVMSDILNPIKDMRSEVETTRLEMQKVVDALESSLQERAHVREQKASLKLLLNIHESVTKVENLLQINQDGKKRQSALLGIGGDVEENENKSNLDKKQIERVAVEYNQMQHLVNRGKGLPFVVENEWRITRIKDILQSHLSTALASALREMRSSPNDAAVRTTMIQCLRTYALLDQASLAEQVIRKEIISPALSTIITRSALDNGSPTTNGQASGDQLATMYNKIIAFATDQLTPLMEVTSRTLKGAHYELLVDCLWVDVVDRINKECSSIFAPGIPDVFHKNYITTTDFVSKIEALLPSRKSLLYLRNHSSYTDFMRRWQLLVYFQLRFKEIVFPVENRLKVNTFDMPVDIKPKGVILLATKAVSNAIDQCWSDQIFIFSLSHRFWKLTLQLIKRYGLWATSALAACNSDNSNSVTTPARPSTPSENMSVEETRHLRQLLVLGYDLDIFVDETKQKFENNITLKLPETIRDEPILKGKTVLQFV</sequence>
<keyword evidence="5" id="KW-0653">Protein transport</keyword>
<keyword evidence="7" id="KW-0472">Membrane</keyword>
<dbReference type="GO" id="GO:0015031">
    <property type="term" value="P:protein transport"/>
    <property type="evidence" value="ECO:0007669"/>
    <property type="project" value="UniProtKB-KW"/>
</dbReference>
<comment type="caution">
    <text evidence="11">The sequence shown here is derived from an EMBL/GenBank/DDBJ whole genome shotgun (WGS) entry which is preliminary data.</text>
</comment>
<evidence type="ECO:0000256" key="5">
    <source>
        <dbReference type="ARBA" id="ARBA00022927"/>
    </source>
</evidence>
<organism evidence="11 12">
    <name type="scientific">Mortierella isabellina</name>
    <name type="common">Filamentous fungus</name>
    <name type="synonym">Umbelopsis isabellina</name>
    <dbReference type="NCBI Taxonomy" id="91625"/>
    <lineage>
        <taxon>Eukaryota</taxon>
        <taxon>Fungi</taxon>
        <taxon>Fungi incertae sedis</taxon>
        <taxon>Mucoromycota</taxon>
        <taxon>Mucoromycotina</taxon>
        <taxon>Umbelopsidomycetes</taxon>
        <taxon>Umbelopsidales</taxon>
        <taxon>Umbelopsidaceae</taxon>
        <taxon>Umbelopsis</taxon>
    </lineage>
</organism>
<evidence type="ECO:0000313" key="12">
    <source>
        <dbReference type="Proteomes" id="UP000654370"/>
    </source>
</evidence>
<proteinExistence type="inferred from homology"/>
<feature type="domain" description="Conserved oligomeric Golgi complex subunit 2 N-terminal" evidence="9">
    <location>
        <begin position="40"/>
        <end position="107"/>
    </location>
</feature>
<reference evidence="11" key="1">
    <citation type="submission" date="2020-12" db="EMBL/GenBank/DDBJ databases">
        <title>Metabolic potential, ecology and presence of endohyphal bacteria is reflected in genomic diversity of Mucoromycotina.</title>
        <authorList>
            <person name="Muszewska A."/>
            <person name="Okrasinska A."/>
            <person name="Steczkiewicz K."/>
            <person name="Drgas O."/>
            <person name="Orlowska M."/>
            <person name="Perlinska-Lenart U."/>
            <person name="Aleksandrzak-Piekarczyk T."/>
            <person name="Szatraj K."/>
            <person name="Zielenkiewicz U."/>
            <person name="Pilsyk S."/>
            <person name="Malc E."/>
            <person name="Mieczkowski P."/>
            <person name="Kruszewska J.S."/>
            <person name="Biernat P."/>
            <person name="Pawlowska J."/>
        </authorList>
    </citation>
    <scope>NUCLEOTIDE SEQUENCE</scope>
    <source>
        <strain evidence="11">WA0000067209</strain>
    </source>
</reference>
<dbReference type="EMBL" id="JAEPQZ010000002">
    <property type="protein sequence ID" value="KAG2185062.1"/>
    <property type="molecule type" value="Genomic_DNA"/>
</dbReference>
<dbReference type="GO" id="GO:0017119">
    <property type="term" value="C:Golgi transport complex"/>
    <property type="evidence" value="ECO:0007669"/>
    <property type="project" value="TreeGrafter"/>
</dbReference>
<dbReference type="OrthoDB" id="332281at2759"/>
<dbReference type="GO" id="GO:0000139">
    <property type="term" value="C:Golgi membrane"/>
    <property type="evidence" value="ECO:0007669"/>
    <property type="project" value="UniProtKB-SubCell"/>
</dbReference>
<dbReference type="PANTHER" id="PTHR12961">
    <property type="entry name" value="CONSERVED OLIGOMERIC GOLGI COMPLEX COMPONENT 2"/>
    <property type="match status" value="1"/>
</dbReference>
<evidence type="ECO:0000256" key="2">
    <source>
        <dbReference type="ARBA" id="ARBA00007603"/>
    </source>
</evidence>
<keyword evidence="4" id="KW-0813">Transport</keyword>
<dbReference type="InterPro" id="IPR024603">
    <property type="entry name" value="COG_complex_COG2_C"/>
</dbReference>
<dbReference type="PANTHER" id="PTHR12961:SF0">
    <property type="entry name" value="CONSERVED OLIGOMERIC GOLGI COMPLEX SUBUNIT 2"/>
    <property type="match status" value="1"/>
</dbReference>
<evidence type="ECO:0000256" key="4">
    <source>
        <dbReference type="ARBA" id="ARBA00022448"/>
    </source>
</evidence>
<dbReference type="Proteomes" id="UP000654370">
    <property type="component" value="Unassembled WGS sequence"/>
</dbReference>
<evidence type="ECO:0000259" key="9">
    <source>
        <dbReference type="Pfam" id="PF06148"/>
    </source>
</evidence>
<dbReference type="AlphaFoldDB" id="A0A8H7UKG7"/>